<organism evidence="1 2">
    <name type="scientific">Lactococcus garvieae (strain Lg2)</name>
    <name type="common">Enterococcus seriolicida</name>
    <dbReference type="NCBI Taxonomy" id="420890"/>
    <lineage>
        <taxon>Bacteria</taxon>
        <taxon>Bacillati</taxon>
        <taxon>Bacillota</taxon>
        <taxon>Bacilli</taxon>
        <taxon>Lactobacillales</taxon>
        <taxon>Streptococcaceae</taxon>
        <taxon>Lactococcus</taxon>
    </lineage>
</organism>
<reference evidence="1 2" key="1">
    <citation type="journal article" date="2011" name="PLoS ONE">
        <title>Complete genome sequence and comparative analysis of the fish pathogen Lactococcus garvieae.</title>
        <authorList>
            <person name="Morita H."/>
            <person name="Toh H."/>
            <person name="Oshima K."/>
            <person name="Yoshizaki M."/>
            <person name="Kawanishi M."/>
            <person name="Nakaya K."/>
            <person name="Suzuki T."/>
            <person name="Miyauchi E."/>
            <person name="Ishii Y."/>
            <person name="Tanabe S."/>
            <person name="Murakami M."/>
            <person name="Hattori M."/>
        </authorList>
    </citation>
    <scope>NUCLEOTIDE SEQUENCE [LARGE SCALE GENOMIC DNA]</scope>
    <source>
        <strain evidence="1 2">Lg2</strain>
    </source>
</reference>
<evidence type="ECO:0000313" key="1">
    <source>
        <dbReference type="EMBL" id="BAK60740.1"/>
    </source>
</evidence>
<keyword evidence="2" id="KW-1185">Reference proteome</keyword>
<dbReference type="Proteomes" id="UP000008520">
    <property type="component" value="Chromosome"/>
</dbReference>
<dbReference type="STRING" id="420890.LCGL_1280"/>
<proteinExistence type="predicted"/>
<protein>
    <submittedName>
        <fullName evidence="1">Uncharacterized protein</fullName>
    </submittedName>
</protein>
<name>F9VEI9_LACGL</name>
<gene>
    <name evidence="1" type="ordered locus">LCGL_1280</name>
</gene>
<dbReference type="SUPFAM" id="SSF63829">
    <property type="entry name" value="Calcium-dependent phosphotriesterase"/>
    <property type="match status" value="1"/>
</dbReference>
<accession>F9VEI9</accession>
<dbReference type="HOGENOM" id="CLU_674040_0_0_9"/>
<dbReference type="eggNOG" id="ENOG5033YBV">
    <property type="taxonomic scope" value="Bacteria"/>
</dbReference>
<dbReference type="KEGG" id="lgv:LCGL_1280"/>
<dbReference type="EMBL" id="AP009333">
    <property type="protein sequence ID" value="BAK60740.1"/>
    <property type="molecule type" value="Genomic_DNA"/>
</dbReference>
<dbReference type="PATRIC" id="fig|420890.5.peg.1269"/>
<dbReference type="RefSeq" id="WP_014025022.1">
    <property type="nucleotide sequence ID" value="NC_017490.1"/>
</dbReference>
<dbReference type="AlphaFoldDB" id="F9VEI9"/>
<evidence type="ECO:0000313" key="2">
    <source>
        <dbReference type="Proteomes" id="UP000008520"/>
    </source>
</evidence>
<sequence length="408" mass="46318">MKKILPVVAAVFLSLGAVFLVYRGIPQEDQAFKTSEKIDFYIMSSKKIIGFERTDKGVNKRSEDKVKLGEQTATHNLQPDSKNNHFFLFEDFTPGPFPSGPQTVVSLDIEKGSLSKAEYPEGPITGAGFDGKFYYPMTSQPGGGSVHKYDKSKTLKKQFRFPDKADNVMPAAASDGKYLYVLNNVTNEGDEYTRNHLVTFDTKNLKKVDERLIANASPKVANSEGFMDLKLIRNKFYLTNKGNRLKSNPYEPTPQDKLVILDKDSLARKEVSLGQNEPHKIAVSNDEKTLAISHANDGFDPSMIISFYDIDTQKISRLELKESFMENNSTEDMLINIDFDREGKVWILTWKNLLVYDLVKEEKIFGLDLAKYDLEYAHLLALKKLPSLSIKYFYPFCCSFGLKMLSYF</sequence>